<sequence>MDWLRDNPQKQDLPPIFPLVLYNGNPKWTAATDFASLLGENNILGKYTPQLHYCLIDESQYDLENLRQMGNLVSTLIIAERCTDMAAINQAFLGLYDKYDPLGSEEKQPFMDLLNWFIQLILREKVEMV</sequence>
<dbReference type="InterPro" id="IPR006842">
    <property type="entry name" value="Transposase_31"/>
</dbReference>
<evidence type="ECO:0000313" key="2">
    <source>
        <dbReference type="EMBL" id="ASF48136.1"/>
    </source>
</evidence>
<protein>
    <recommendedName>
        <fullName evidence="1">Transposase (putative) YhgA-like domain-containing protein</fullName>
    </recommendedName>
</protein>
<accession>A0A1Z4C3K3</accession>
<reference evidence="2 3" key="1">
    <citation type="submission" date="2017-06" db="EMBL/GenBank/DDBJ databases">
        <title>Genome Sequencing of the methanotroph Methylovulum psychrotolerants str. HV10-M2 isolated from a high-altitude environment.</title>
        <authorList>
            <person name="Mateos-Rivera A."/>
        </authorList>
    </citation>
    <scope>NUCLEOTIDE SEQUENCE [LARGE SCALE GENOMIC DNA]</scope>
    <source>
        <strain evidence="2 3">HV10_M2</strain>
    </source>
</reference>
<dbReference type="KEGG" id="mpsy:CEK71_19850"/>
<dbReference type="RefSeq" id="WP_088621006.1">
    <property type="nucleotide sequence ID" value="NZ_CP022129.1"/>
</dbReference>
<feature type="domain" description="Transposase (putative) YhgA-like" evidence="1">
    <location>
        <begin position="9"/>
        <end position="80"/>
    </location>
</feature>
<dbReference type="Pfam" id="PF04754">
    <property type="entry name" value="Transposase_31"/>
    <property type="match status" value="1"/>
</dbReference>
<dbReference type="Proteomes" id="UP000197019">
    <property type="component" value="Chromosome"/>
</dbReference>
<gene>
    <name evidence="2" type="ORF">CEK71_19850</name>
</gene>
<proteinExistence type="predicted"/>
<dbReference type="OrthoDB" id="5562276at2"/>
<evidence type="ECO:0000313" key="3">
    <source>
        <dbReference type="Proteomes" id="UP000197019"/>
    </source>
</evidence>
<organism evidence="2 3">
    <name type="scientific">Methylovulum psychrotolerans</name>
    <dbReference type="NCBI Taxonomy" id="1704499"/>
    <lineage>
        <taxon>Bacteria</taxon>
        <taxon>Pseudomonadati</taxon>
        <taxon>Pseudomonadota</taxon>
        <taxon>Gammaproteobacteria</taxon>
        <taxon>Methylococcales</taxon>
        <taxon>Methylococcaceae</taxon>
        <taxon>Methylovulum</taxon>
    </lineage>
</organism>
<evidence type="ECO:0000259" key="1">
    <source>
        <dbReference type="Pfam" id="PF04754"/>
    </source>
</evidence>
<name>A0A1Z4C3K3_9GAMM</name>
<keyword evidence="3" id="KW-1185">Reference proteome</keyword>
<dbReference type="EMBL" id="CP022129">
    <property type="protein sequence ID" value="ASF48136.1"/>
    <property type="molecule type" value="Genomic_DNA"/>
</dbReference>
<dbReference type="AlphaFoldDB" id="A0A1Z4C3K3"/>